<accession>A0ABW0SGN8</accession>
<name>A0ABW0SGN8_9RHOB</name>
<feature type="signal peptide" evidence="2">
    <location>
        <begin position="1"/>
        <end position="21"/>
    </location>
</feature>
<keyword evidence="4" id="KW-1185">Reference proteome</keyword>
<evidence type="ECO:0000256" key="1">
    <source>
        <dbReference type="SAM" id="MobiDB-lite"/>
    </source>
</evidence>
<feature type="chain" id="PRO_5045181404" description="DUF1311 domain-containing protein" evidence="2">
    <location>
        <begin position="22"/>
        <end position="174"/>
    </location>
</feature>
<evidence type="ECO:0000313" key="4">
    <source>
        <dbReference type="Proteomes" id="UP001596056"/>
    </source>
</evidence>
<sequence length="174" mass="18408">MTPAIPLLLTGLLLWPAALRAQDGPSFDCRDASTRTEAAICADPGLAALERRTVAAYDRLAARIGQREARRIADALLARRQACEGDRACIVERLLISTEVFEQRGQPTAVAEEPTPPPPPSDPSPSPAPEPPRASPQALDEVLGGARLTASDGAEAPATPEVPLPPNPIASREW</sequence>
<dbReference type="EMBL" id="JBHSNA010000027">
    <property type="protein sequence ID" value="MFC5568135.1"/>
    <property type="molecule type" value="Genomic_DNA"/>
</dbReference>
<evidence type="ECO:0000256" key="2">
    <source>
        <dbReference type="SAM" id="SignalP"/>
    </source>
</evidence>
<dbReference type="Proteomes" id="UP001596056">
    <property type="component" value="Unassembled WGS sequence"/>
</dbReference>
<gene>
    <name evidence="3" type="ORF">ACFPOC_17130</name>
</gene>
<keyword evidence="2" id="KW-0732">Signal</keyword>
<feature type="region of interest" description="Disordered" evidence="1">
    <location>
        <begin position="104"/>
        <end position="174"/>
    </location>
</feature>
<reference evidence="4" key="1">
    <citation type="journal article" date="2019" name="Int. J. Syst. Evol. Microbiol.">
        <title>The Global Catalogue of Microorganisms (GCM) 10K type strain sequencing project: providing services to taxonomists for standard genome sequencing and annotation.</title>
        <authorList>
            <consortium name="The Broad Institute Genomics Platform"/>
            <consortium name="The Broad Institute Genome Sequencing Center for Infectious Disease"/>
            <person name="Wu L."/>
            <person name="Ma J."/>
        </authorList>
    </citation>
    <scope>NUCLEOTIDE SEQUENCE [LARGE SCALE GENOMIC DNA]</scope>
    <source>
        <strain evidence="4">KACC 11588</strain>
    </source>
</reference>
<dbReference type="RefSeq" id="WP_209843084.1">
    <property type="nucleotide sequence ID" value="NZ_JAGGJP010000023.1"/>
</dbReference>
<protein>
    <recommendedName>
        <fullName evidence="5">DUF1311 domain-containing protein</fullName>
    </recommendedName>
</protein>
<proteinExistence type="predicted"/>
<evidence type="ECO:0008006" key="5">
    <source>
        <dbReference type="Google" id="ProtNLM"/>
    </source>
</evidence>
<comment type="caution">
    <text evidence="3">The sequence shown here is derived from an EMBL/GenBank/DDBJ whole genome shotgun (WGS) entry which is preliminary data.</text>
</comment>
<organism evidence="3 4">
    <name type="scientific">Rubellimicrobium aerolatum</name>
    <dbReference type="NCBI Taxonomy" id="490979"/>
    <lineage>
        <taxon>Bacteria</taxon>
        <taxon>Pseudomonadati</taxon>
        <taxon>Pseudomonadota</taxon>
        <taxon>Alphaproteobacteria</taxon>
        <taxon>Rhodobacterales</taxon>
        <taxon>Roseobacteraceae</taxon>
        <taxon>Rubellimicrobium</taxon>
    </lineage>
</organism>
<evidence type="ECO:0000313" key="3">
    <source>
        <dbReference type="EMBL" id="MFC5568135.1"/>
    </source>
</evidence>
<feature type="compositionally biased region" description="Pro residues" evidence="1">
    <location>
        <begin position="114"/>
        <end position="134"/>
    </location>
</feature>